<dbReference type="Gene3D" id="3.30.1490.20">
    <property type="entry name" value="ATP-grasp fold, A domain"/>
    <property type="match status" value="1"/>
</dbReference>
<keyword evidence="1" id="KW-0464">Manganese</keyword>
<organism evidence="4 5">
    <name type="scientific">Thiomicrorhabdus heinhorstiae</name>
    <dbReference type="NCBI Taxonomy" id="2748010"/>
    <lineage>
        <taxon>Bacteria</taxon>
        <taxon>Pseudomonadati</taxon>
        <taxon>Pseudomonadota</taxon>
        <taxon>Gammaproteobacteria</taxon>
        <taxon>Thiotrichales</taxon>
        <taxon>Piscirickettsiaceae</taxon>
        <taxon>Thiomicrorhabdus</taxon>
    </lineage>
</organism>
<reference evidence="4 5" key="1">
    <citation type="submission" date="2020-06" db="EMBL/GenBank/DDBJ databases">
        <authorList>
            <person name="Scott K."/>
        </authorList>
    </citation>
    <scope>NUCLEOTIDE SEQUENCE [LARGE SCALE GENOMIC DNA]</scope>
    <source>
        <strain evidence="4 5">HH1</strain>
    </source>
</reference>
<proteinExistence type="predicted"/>
<dbReference type="PANTHER" id="PTHR21621">
    <property type="entry name" value="RIBOSOMAL PROTEIN S6 MODIFICATION PROTEIN"/>
    <property type="match status" value="1"/>
</dbReference>
<dbReference type="Pfam" id="PF14401">
    <property type="entry name" value="RLAN"/>
    <property type="match status" value="1"/>
</dbReference>
<dbReference type="Pfam" id="PF08443">
    <property type="entry name" value="RimK"/>
    <property type="match status" value="1"/>
</dbReference>
<sequence length="490" mass="56304">MNRFYVVVERPQDWKPYYPSQDVITFDQYMQGVVEGDKRVWVINLCRDYRYLKTGYYCSLLAEARGHRCMPSLTTINDLSRKSLSILQLGDGDKWLSAAGQGAEGDRMELKCWFGQASDPRFEKLAAKLFERFPCPLLSIGLQIKSGQWQVRKVLPLSLRELDTPEDQEGFANAFERFSLKMWRKPKARKAYRYDLAMLVNPEEALPPSDEKALQSFTKAANQLGIGVERIGRKDYMRLGEFDALFIRETTSVDHYTYRFAKKARAEGLVVIDDPESIVRCTNKIFLADLFNTHRVPAPKTVLLSRPHDEDYQRLEQQIGFPMVLKVPDGAFSLGVVKVEDMQQLRHKAAELLKKSVILLAQEFLYTQYDWRIGILNHRPLFACRYYMVDDHWQIYKHDGGDSPESGAFDTLPTFETPKQVLDAAVKAARLVGDGFYGVDLKQSGDRVVVIEVNDNPSIDSGVEDDYLGEALYVEIMREFLRRLDTRGRS</sequence>
<dbReference type="InterPro" id="IPR013815">
    <property type="entry name" value="ATP_grasp_subdomain_1"/>
</dbReference>
<keyword evidence="2" id="KW-0067">ATP-binding</keyword>
<keyword evidence="5" id="KW-1185">Reference proteome</keyword>
<keyword evidence="2" id="KW-0547">Nucleotide-binding</keyword>
<evidence type="ECO:0000256" key="1">
    <source>
        <dbReference type="ARBA" id="ARBA00023211"/>
    </source>
</evidence>
<dbReference type="PANTHER" id="PTHR21621:SF0">
    <property type="entry name" value="BETA-CITRYLGLUTAMATE SYNTHASE B-RELATED"/>
    <property type="match status" value="1"/>
</dbReference>
<dbReference type="Gene3D" id="3.30.470.20">
    <property type="entry name" value="ATP-grasp fold, B domain"/>
    <property type="match status" value="1"/>
</dbReference>
<comment type="caution">
    <text evidence="4">The sequence shown here is derived from an EMBL/GenBank/DDBJ whole genome shotgun (WGS) entry which is preliminary data.</text>
</comment>
<accession>A0ABS0BUK4</accession>
<dbReference type="InterPro" id="IPR011761">
    <property type="entry name" value="ATP-grasp"/>
</dbReference>
<evidence type="ECO:0000313" key="5">
    <source>
        <dbReference type="Proteomes" id="UP001193680"/>
    </source>
</evidence>
<dbReference type="EMBL" id="JACBGI020000004">
    <property type="protein sequence ID" value="MBF6057517.1"/>
    <property type="molecule type" value="Genomic_DNA"/>
</dbReference>
<dbReference type="PROSITE" id="PS50975">
    <property type="entry name" value="ATP_GRASP"/>
    <property type="match status" value="1"/>
</dbReference>
<evidence type="ECO:0000313" key="4">
    <source>
        <dbReference type="EMBL" id="MBF6057517.1"/>
    </source>
</evidence>
<protein>
    <submittedName>
        <fullName evidence="4">RimK family protein</fullName>
    </submittedName>
</protein>
<dbReference type="InterPro" id="IPR013651">
    <property type="entry name" value="ATP-grasp_RimK-type"/>
</dbReference>
<dbReference type="RefSeq" id="WP_185977665.1">
    <property type="nucleotide sequence ID" value="NZ_JACBGI020000004.1"/>
</dbReference>
<feature type="domain" description="ATP-grasp" evidence="3">
    <location>
        <begin position="288"/>
        <end position="485"/>
    </location>
</feature>
<dbReference type="SUPFAM" id="SSF56059">
    <property type="entry name" value="Glutathione synthetase ATP-binding domain-like"/>
    <property type="match status" value="1"/>
</dbReference>
<dbReference type="Proteomes" id="UP001193680">
    <property type="component" value="Unassembled WGS sequence"/>
</dbReference>
<name>A0ABS0BUK4_9GAMM</name>
<dbReference type="InterPro" id="IPR025839">
    <property type="entry name" value="RLAN_dom"/>
</dbReference>
<evidence type="ECO:0000256" key="2">
    <source>
        <dbReference type="PROSITE-ProRule" id="PRU00409"/>
    </source>
</evidence>
<evidence type="ECO:0000259" key="3">
    <source>
        <dbReference type="PROSITE" id="PS50975"/>
    </source>
</evidence>
<reference evidence="4 5" key="2">
    <citation type="submission" date="2020-11" db="EMBL/GenBank/DDBJ databases">
        <title>Sulfur oxidizing isolate from Hospital Hole Sinkhole.</title>
        <authorList>
            <person name="Scott K.M."/>
        </authorList>
    </citation>
    <scope>NUCLEOTIDE SEQUENCE [LARGE SCALE GENOMIC DNA]</scope>
    <source>
        <strain evidence="4 5">HH1</strain>
    </source>
</reference>
<gene>
    <name evidence="4" type="ORF">H8792_004105</name>
</gene>